<accession>A0A839ZFH1</accession>
<gene>
    <name evidence="4" type="ORF">FHS55_004063</name>
</gene>
<proteinExistence type="predicted"/>
<keyword evidence="1 2" id="KW-0732">Signal</keyword>
<protein>
    <submittedName>
        <fullName evidence="4">Polar amino acid transport system substrate-binding protein</fullName>
    </submittedName>
</protein>
<dbReference type="Proteomes" id="UP000533469">
    <property type="component" value="Unassembled WGS sequence"/>
</dbReference>
<evidence type="ECO:0000259" key="3">
    <source>
        <dbReference type="SMART" id="SM00062"/>
    </source>
</evidence>
<feature type="domain" description="Solute-binding protein family 3/N-terminal" evidence="3">
    <location>
        <begin position="35"/>
        <end position="260"/>
    </location>
</feature>
<evidence type="ECO:0000256" key="2">
    <source>
        <dbReference type="SAM" id="SignalP"/>
    </source>
</evidence>
<dbReference type="SUPFAM" id="SSF53850">
    <property type="entry name" value="Periplasmic binding protein-like II"/>
    <property type="match status" value="1"/>
</dbReference>
<feature type="signal peptide" evidence="2">
    <location>
        <begin position="1"/>
        <end position="23"/>
    </location>
</feature>
<dbReference type="InterPro" id="IPR001638">
    <property type="entry name" value="Solute-binding_3/MltF_N"/>
</dbReference>
<name>A0A839ZFH1_9HYPH</name>
<dbReference type="PANTHER" id="PTHR35936:SF19">
    <property type="entry name" value="AMINO-ACID-BINDING PROTEIN YXEM-RELATED"/>
    <property type="match status" value="1"/>
</dbReference>
<reference evidence="4 5" key="1">
    <citation type="submission" date="2020-08" db="EMBL/GenBank/DDBJ databases">
        <title>Genomic Encyclopedia of Type Strains, Phase IV (KMG-IV): sequencing the most valuable type-strain genomes for metagenomic binning, comparative biology and taxonomic classification.</title>
        <authorList>
            <person name="Goeker M."/>
        </authorList>
    </citation>
    <scope>NUCLEOTIDE SEQUENCE [LARGE SCALE GENOMIC DNA]</scope>
    <source>
        <strain evidence="4 5">DSM 5895</strain>
    </source>
</reference>
<feature type="chain" id="PRO_5032272750" evidence="2">
    <location>
        <begin position="24"/>
        <end position="272"/>
    </location>
</feature>
<dbReference type="EMBL" id="JACICD010000010">
    <property type="protein sequence ID" value="MBB3773428.1"/>
    <property type="molecule type" value="Genomic_DNA"/>
</dbReference>
<evidence type="ECO:0000313" key="4">
    <source>
        <dbReference type="EMBL" id="MBB3773428.1"/>
    </source>
</evidence>
<dbReference type="Pfam" id="PF00497">
    <property type="entry name" value="SBP_bac_3"/>
    <property type="match status" value="1"/>
</dbReference>
<comment type="caution">
    <text evidence="4">The sequence shown here is derived from an EMBL/GenBank/DDBJ whole genome shotgun (WGS) entry which is preliminary data.</text>
</comment>
<dbReference type="SMART" id="SM00062">
    <property type="entry name" value="PBPb"/>
    <property type="match status" value="1"/>
</dbReference>
<dbReference type="Gene3D" id="3.40.190.10">
    <property type="entry name" value="Periplasmic binding protein-like II"/>
    <property type="match status" value="2"/>
</dbReference>
<dbReference type="PANTHER" id="PTHR35936">
    <property type="entry name" value="MEMBRANE-BOUND LYTIC MUREIN TRANSGLYCOSYLASE F"/>
    <property type="match status" value="1"/>
</dbReference>
<dbReference type="RefSeq" id="WP_183191566.1">
    <property type="nucleotide sequence ID" value="NZ_JACICD010000010.1"/>
</dbReference>
<dbReference type="AlphaFoldDB" id="A0A839ZFH1"/>
<sequence>MKHLLSTAAVIVLAQLGIAQAMACTPTIPTVEKGKLTVAAYDYPPFSVTGPGTKIGGIDADIVARAAKENCLEVAPMIMDPAATIQAVITGKADVAIGSWNRTEKRAAVLDISGPTYLDPMGIFSKEGFDSVEALKGKTVGTVTGYLWVGELQKLFGPSLKLYPTPIALAQDLEAGRIDAGVDGYNSGIFLQKTTGGYKGVVIVLSKPDERVQASVQPAQAGILYTKGNAALGKALDLSITQQHADGSIVKALQAAGFDAKVGDVGEPRMVK</sequence>
<keyword evidence="5" id="KW-1185">Reference proteome</keyword>
<evidence type="ECO:0000313" key="5">
    <source>
        <dbReference type="Proteomes" id="UP000533469"/>
    </source>
</evidence>
<organism evidence="4 5">
    <name type="scientific">Ancylobacter tetraedralis</name>
    <dbReference type="NCBI Taxonomy" id="217068"/>
    <lineage>
        <taxon>Bacteria</taxon>
        <taxon>Pseudomonadati</taxon>
        <taxon>Pseudomonadota</taxon>
        <taxon>Alphaproteobacteria</taxon>
        <taxon>Hyphomicrobiales</taxon>
        <taxon>Xanthobacteraceae</taxon>
        <taxon>Ancylobacter</taxon>
    </lineage>
</organism>
<evidence type="ECO:0000256" key="1">
    <source>
        <dbReference type="ARBA" id="ARBA00022729"/>
    </source>
</evidence>